<feature type="compositionally biased region" description="Low complexity" evidence="2">
    <location>
        <begin position="131"/>
        <end position="142"/>
    </location>
</feature>
<gene>
    <name evidence="3" type="ORF">CYMTET_22546</name>
</gene>
<keyword evidence="4" id="KW-1185">Reference proteome</keyword>
<evidence type="ECO:0000313" key="3">
    <source>
        <dbReference type="EMBL" id="KAK3268981.1"/>
    </source>
</evidence>
<evidence type="ECO:0000313" key="4">
    <source>
        <dbReference type="Proteomes" id="UP001190700"/>
    </source>
</evidence>
<name>A0AAE0L1T2_9CHLO</name>
<evidence type="ECO:0000256" key="1">
    <source>
        <dbReference type="SAM" id="Coils"/>
    </source>
</evidence>
<feature type="coiled-coil region" evidence="1">
    <location>
        <begin position="530"/>
        <end position="557"/>
    </location>
</feature>
<sequence>MYFVLSVNASDAGILLRAAWGTELRLPSTVWVFFLLSCKHLACTEHEAFSRDFLRKKALVHADRLAAKHPDESNPCSRRPRVLSERDTTMPVVASEDEQARLREEIDGLLQELALSEKLRMVAAIHTSEGRSQPVSPSPSRSPHGKTATVRLVEVQALAERALTGLRQQRGQAHTCAAREREAAAAITQADQLRHEMDALRFQLVEERAHRQEDAATAQELKRRCEAAEGKLECQQVVLTEQHEDAISGLVRQHEESRAQLMLQQASLASQHSSALAASCEQLEAEQERQALQQAEAKQLHEDVVANMRSEIEAARADHGRQRNCLVRVHATSLGQLRQEQDVACMALRRQCESLTHAHDAVLAQLREEYAAGKEEQARREDELAELHRLAMSEQHQQHEARVTELAQEHAAAAEVLHEHHEVAAAAQQVRETAGVEQHAEEIAALLELHEATTSELSAIVDERTVQLEDLMAQNTEVSQARALSEKQIEEQSRAHMLELEQLCQENMVEVRLLRNNHDKDLAGARMASEEQLENMRREHAERLKSSAAEAAAARREGEAAICSMQAEHSEATAVHRASLQQISMEGEVRIDELKREHAERLKSSAAEAAAARREGEAAICSMQAEHSEATAVHRASLQQISMEGEVRIDELKREHAERLKSSAAEAAAARREGEAAICSMQAEHSEATAVHRASLQQISMEGEVRIDELKREHAERLKSSAAEAAAARREGEAAICSMQAEHSEATAVHRASLQQISMVLEEATLQGKTAVLQAEERTASAVAAAKDYKIVIRSQETELCQGRLALKCAALRLWMAHTEARVTLQRLTGASRTRRLRGGSACLLAASHGAPGGTKHCARTLRGVVAWFCSVGLRSDVVHAWREEVATRQERQGQNMRCQRKRARFLTRMAMEAWTWRVALRHCQQCAWERAVRHSAWAAHSAAWATSRALLLGWCRWVTIRSWQRLETARQLRAHSQRQKRRHTMAAFLVWAEEAVLGPSCLPLAFHLLSARMGWRRASQCVARARGVASLHAAATGGVPQRERNEEEAAFSPAEVVERLGGTAAGTAQLSSTLDGDMAASRLAAVAWADADGIVGGLGPLVAPAKRETFSRRCALCPAGALQGAASPQIQDTRSYFAVTESEVSA</sequence>
<protein>
    <submittedName>
        <fullName evidence="3">Uncharacterized protein</fullName>
    </submittedName>
</protein>
<organism evidence="3 4">
    <name type="scientific">Cymbomonas tetramitiformis</name>
    <dbReference type="NCBI Taxonomy" id="36881"/>
    <lineage>
        <taxon>Eukaryota</taxon>
        <taxon>Viridiplantae</taxon>
        <taxon>Chlorophyta</taxon>
        <taxon>Pyramimonadophyceae</taxon>
        <taxon>Pyramimonadales</taxon>
        <taxon>Pyramimonadaceae</taxon>
        <taxon>Cymbomonas</taxon>
    </lineage>
</organism>
<comment type="caution">
    <text evidence="3">The sequence shown here is derived from an EMBL/GenBank/DDBJ whole genome shotgun (WGS) entry which is preliminary data.</text>
</comment>
<evidence type="ECO:0000256" key="2">
    <source>
        <dbReference type="SAM" id="MobiDB-lite"/>
    </source>
</evidence>
<reference evidence="3 4" key="1">
    <citation type="journal article" date="2015" name="Genome Biol. Evol.">
        <title>Comparative Genomics of a Bacterivorous Green Alga Reveals Evolutionary Causalities and Consequences of Phago-Mixotrophic Mode of Nutrition.</title>
        <authorList>
            <person name="Burns J.A."/>
            <person name="Paasch A."/>
            <person name="Narechania A."/>
            <person name="Kim E."/>
        </authorList>
    </citation>
    <scope>NUCLEOTIDE SEQUENCE [LARGE SCALE GENOMIC DNA]</scope>
    <source>
        <strain evidence="3 4">PLY_AMNH</strain>
    </source>
</reference>
<feature type="coiled-coil region" evidence="1">
    <location>
        <begin position="211"/>
        <end position="238"/>
    </location>
</feature>
<accession>A0AAE0L1T2</accession>
<keyword evidence="1" id="KW-0175">Coiled coil</keyword>
<feature type="region of interest" description="Disordered" evidence="2">
    <location>
        <begin position="127"/>
        <end position="147"/>
    </location>
</feature>
<dbReference type="EMBL" id="LGRX02011426">
    <property type="protein sequence ID" value="KAK3268981.1"/>
    <property type="molecule type" value="Genomic_DNA"/>
</dbReference>
<proteinExistence type="predicted"/>
<feature type="coiled-coil region" evidence="1">
    <location>
        <begin position="278"/>
        <end position="318"/>
    </location>
</feature>
<feature type="coiled-coil region" evidence="1">
    <location>
        <begin position="92"/>
        <end position="119"/>
    </location>
</feature>
<dbReference type="Proteomes" id="UP001190700">
    <property type="component" value="Unassembled WGS sequence"/>
</dbReference>
<dbReference type="AlphaFoldDB" id="A0AAE0L1T2"/>